<evidence type="ECO:0000313" key="1">
    <source>
        <dbReference type="EMBL" id="KXG84872.1"/>
    </source>
</evidence>
<reference evidence="1 2" key="1">
    <citation type="submission" date="2015-11" db="EMBL/GenBank/DDBJ databases">
        <title>Draft genome sequence of Agrobacterium sp. R89-1.</title>
        <authorList>
            <person name="Zahradnik J."/>
            <person name="Kyslikova E."/>
            <person name="Palyzova A."/>
            <person name="Kyslik P."/>
        </authorList>
    </citation>
    <scope>NUCLEOTIDE SEQUENCE [LARGE SCALE GENOMIC DNA]</scope>
    <source>
        <strain evidence="1 2">R89-1</strain>
    </source>
</reference>
<keyword evidence="2" id="KW-1185">Reference proteome</keyword>
<dbReference type="AlphaFoldDB" id="A0A135P0B1"/>
<organism evidence="1 2">
    <name type="scientific">Agrobacterium bohemicum</name>
    <dbReference type="NCBI Taxonomy" id="2052828"/>
    <lineage>
        <taxon>Bacteria</taxon>
        <taxon>Pseudomonadati</taxon>
        <taxon>Pseudomonadota</taxon>
        <taxon>Alphaproteobacteria</taxon>
        <taxon>Hyphomicrobiales</taxon>
        <taxon>Rhizobiaceae</taxon>
        <taxon>Rhizobium/Agrobacterium group</taxon>
        <taxon>Agrobacterium</taxon>
    </lineage>
</organism>
<name>A0A135P0B1_9HYPH</name>
<dbReference type="EMBL" id="LNUW01000035">
    <property type="protein sequence ID" value="KXG84872.1"/>
    <property type="molecule type" value="Genomic_DNA"/>
</dbReference>
<comment type="caution">
    <text evidence="1">The sequence shown here is derived from an EMBL/GenBank/DDBJ whole genome shotgun (WGS) entry which is preliminary data.</text>
</comment>
<accession>A0A135P0B1</accession>
<proteinExistence type="predicted"/>
<gene>
    <name evidence="1" type="ORF">ATO67_09540</name>
</gene>
<evidence type="ECO:0000313" key="2">
    <source>
        <dbReference type="Proteomes" id="UP000070498"/>
    </source>
</evidence>
<dbReference type="RefSeq" id="WP_067647550.1">
    <property type="nucleotide sequence ID" value="NZ_KQ961027.1"/>
</dbReference>
<sequence>MAAAILALWNDYPSKLAEEYEAWHTFEHVPERLTVPGMRAARRYLSSANSETYFTLYELEDLNVIEHHAYLDLVRNPTPWSLKMRRYFSSVLRIPGVVTSAGGNGIGGAALVQAYSVGRDEAHALACELEIVLQQLTEKARILGFRLALAAPNQIYDVFPQDEPTDPDTVDIVVIAEGSSVGALATLQNALTQKIMLMLQPRTCLRNDIFHMLTSYRGDEFPNHRSQLTVDEVSNIWVG</sequence>
<dbReference type="Proteomes" id="UP000070498">
    <property type="component" value="Unassembled WGS sequence"/>
</dbReference>
<protein>
    <submittedName>
        <fullName evidence="1">Uncharacterized protein</fullName>
    </submittedName>
</protein>
<dbReference type="STRING" id="2052828.ATO67_09540"/>